<keyword evidence="3 4" id="KW-0342">GTP-binding</keyword>
<proteinExistence type="inferred from homology"/>
<organism evidence="8 9">
    <name type="scientific">Heminiphilus faecis</name>
    <dbReference type="NCBI Taxonomy" id="2601703"/>
    <lineage>
        <taxon>Bacteria</taxon>
        <taxon>Pseudomonadati</taxon>
        <taxon>Bacteroidota</taxon>
        <taxon>Bacteroidia</taxon>
        <taxon>Bacteroidales</taxon>
        <taxon>Muribaculaceae</taxon>
        <taxon>Heminiphilus</taxon>
    </lineage>
</organism>
<dbReference type="Proteomes" id="UP001565200">
    <property type="component" value="Unassembled WGS sequence"/>
</dbReference>
<feature type="domain" description="Tubulin/FtsZ 2-layer sandwich" evidence="7">
    <location>
        <begin position="216"/>
        <end position="337"/>
    </location>
</feature>
<dbReference type="InterPro" id="IPR036525">
    <property type="entry name" value="Tubulin/FtsZ_GTPase_sf"/>
</dbReference>
<dbReference type="InterPro" id="IPR008280">
    <property type="entry name" value="Tub_FtsZ_C"/>
</dbReference>
<comment type="caution">
    <text evidence="8">The sequence shown here is derived from an EMBL/GenBank/DDBJ whole genome shotgun (WGS) entry which is preliminary data.</text>
</comment>
<evidence type="ECO:0000256" key="5">
    <source>
        <dbReference type="NCBIfam" id="TIGR00065"/>
    </source>
</evidence>
<dbReference type="EMBL" id="JBCLPP010000020">
    <property type="protein sequence ID" value="MEY8245603.1"/>
    <property type="molecule type" value="Genomic_DNA"/>
</dbReference>
<keyword evidence="4" id="KW-0963">Cytoplasm</keyword>
<evidence type="ECO:0000259" key="6">
    <source>
        <dbReference type="SMART" id="SM00864"/>
    </source>
</evidence>
<dbReference type="InterPro" id="IPR000158">
    <property type="entry name" value="Cell_div_FtsZ"/>
</dbReference>
<comment type="subunit">
    <text evidence="4">Homodimer. Polymerizes to form a dynamic ring structure in a strictly GTP-dependent manner. Interacts directly with several other division proteins.</text>
</comment>
<evidence type="ECO:0000259" key="7">
    <source>
        <dbReference type="SMART" id="SM00865"/>
    </source>
</evidence>
<evidence type="ECO:0000256" key="2">
    <source>
        <dbReference type="ARBA" id="ARBA00022741"/>
    </source>
</evidence>
<dbReference type="InterPro" id="IPR045061">
    <property type="entry name" value="FtsZ/CetZ"/>
</dbReference>
<dbReference type="PANTHER" id="PTHR30314">
    <property type="entry name" value="CELL DIVISION PROTEIN FTSZ-RELATED"/>
    <property type="match status" value="1"/>
</dbReference>
<keyword evidence="2 4" id="KW-0547">Nucleotide-binding</keyword>
<comment type="subcellular location">
    <subcellularLocation>
        <location evidence="4">Cytoplasm</location>
    </subcellularLocation>
    <text evidence="4">Assembles at midcell at the inner surface of the cytoplasmic membrane.</text>
</comment>
<evidence type="ECO:0000256" key="3">
    <source>
        <dbReference type="ARBA" id="ARBA00023134"/>
    </source>
</evidence>
<dbReference type="SUPFAM" id="SSF52490">
    <property type="entry name" value="Tubulin nucleotide-binding domain-like"/>
    <property type="match status" value="1"/>
</dbReference>
<evidence type="ECO:0000256" key="4">
    <source>
        <dbReference type="HAMAP-Rule" id="MF_00909"/>
    </source>
</evidence>
<evidence type="ECO:0000313" key="8">
    <source>
        <dbReference type="EMBL" id="MEY8245603.1"/>
    </source>
</evidence>
<feature type="binding site" evidence="4">
    <location>
        <position position="196"/>
    </location>
    <ligand>
        <name>GTP</name>
        <dbReference type="ChEBI" id="CHEBI:37565"/>
    </ligand>
</feature>
<reference evidence="8 9" key="1">
    <citation type="submission" date="2024-03" db="EMBL/GenBank/DDBJ databases">
        <title>Mouse gut bacterial collection (mGBC) of GemPharmatech.</title>
        <authorList>
            <person name="He Y."/>
            <person name="Dong L."/>
            <person name="Wu D."/>
            <person name="Gao X."/>
            <person name="Lin Z."/>
        </authorList>
    </citation>
    <scope>NUCLEOTIDE SEQUENCE [LARGE SCALE GENOMIC DNA]</scope>
    <source>
        <strain evidence="8 9">54-13</strain>
    </source>
</reference>
<feature type="binding site" evidence="4">
    <location>
        <position position="149"/>
    </location>
    <ligand>
        <name>GTP</name>
        <dbReference type="ChEBI" id="CHEBI:37565"/>
    </ligand>
</feature>
<accession>A0ABV4CW44</accession>
<keyword evidence="4" id="KW-0131">Cell cycle</keyword>
<dbReference type="NCBIfam" id="TIGR00065">
    <property type="entry name" value="ftsZ"/>
    <property type="match status" value="1"/>
</dbReference>
<evidence type="ECO:0000313" key="9">
    <source>
        <dbReference type="Proteomes" id="UP001565200"/>
    </source>
</evidence>
<comment type="similarity">
    <text evidence="1 4">Belongs to the FtsZ family.</text>
</comment>
<dbReference type="SMART" id="SM00865">
    <property type="entry name" value="Tubulin_C"/>
    <property type="match status" value="1"/>
</dbReference>
<dbReference type="PANTHER" id="PTHR30314:SF3">
    <property type="entry name" value="MITOCHONDRIAL DIVISION PROTEIN FSZA"/>
    <property type="match status" value="1"/>
</dbReference>
<dbReference type="SUPFAM" id="SSF55307">
    <property type="entry name" value="Tubulin C-terminal domain-like"/>
    <property type="match status" value="1"/>
</dbReference>
<feature type="binding site" evidence="4">
    <location>
        <position position="153"/>
    </location>
    <ligand>
        <name>GTP</name>
        <dbReference type="ChEBI" id="CHEBI:37565"/>
    </ligand>
</feature>
<keyword evidence="4 8" id="KW-0132">Cell division</keyword>
<dbReference type="PRINTS" id="PR00423">
    <property type="entry name" value="CELLDVISFTSZ"/>
</dbReference>
<dbReference type="Pfam" id="PF12327">
    <property type="entry name" value="FtsZ_C"/>
    <property type="match status" value="1"/>
</dbReference>
<feature type="binding site" evidence="4">
    <location>
        <begin position="34"/>
        <end position="38"/>
    </location>
    <ligand>
        <name>GTP</name>
        <dbReference type="ChEBI" id="CHEBI:37565"/>
    </ligand>
</feature>
<dbReference type="InterPro" id="IPR018316">
    <property type="entry name" value="Tubulin/FtsZ_2-layer-sand-dom"/>
</dbReference>
<dbReference type="SMART" id="SM00864">
    <property type="entry name" value="Tubulin"/>
    <property type="match status" value="1"/>
</dbReference>
<dbReference type="InterPro" id="IPR003008">
    <property type="entry name" value="Tubulin_FtsZ_GTPase"/>
</dbReference>
<keyword evidence="9" id="KW-1185">Reference proteome</keyword>
<sequence length="452" mass="48968">MNESMEDNIPLMSDAGFNVDRASEPIIKVIGVGGGGSNAVNHMYKQDIENVSFVILNTDRQALEHLAVPSKVQIGDGLGAGNKPEKARIAAEDAADRIAELFNDNTKMVFITGGMGGGTGTGAAPVVARIAHEKGILTVGIVTIPFLFEGLNKIRKAYIGVEEMSKYVDALLVVNNQRLIEIYPDFTFDNAFDKADDTLTTAARSISEIITTKGKINLDFKDVETTLRDGGVAIISSGYGEGEHRVTKAIEDALCSPLLRNTDILSSKKLLFNLYYNPDAQSPLTAGETNELTTFINSINEEVDVIWGTAYDPALEERVKITILAAGFDSSDEESKPSRTVHFGGKKDAAEDNSDIARDYGTKALDLVKDSKGKARYIVMLPNQMDDDRFIEAFEKSPTFNREKKVAEEIKNIGHVTAVTNTGTTGNDNKTSAPSGGGTIRFFMDPDCYGLD</sequence>
<comment type="function">
    <text evidence="4">Essential cell division protein that forms a contractile ring structure (Z ring) at the future cell division site. The regulation of the ring assembly controls the timing and the location of cell division. One of the functions of the FtsZ ring is to recruit other cell division proteins to the septum to produce a new cell wall between the dividing cells. Binds GTP and shows GTPase activity.</text>
</comment>
<protein>
    <recommendedName>
        <fullName evidence="4 5">Cell division protein FtsZ</fullName>
    </recommendedName>
</protein>
<dbReference type="GO" id="GO:0051301">
    <property type="term" value="P:cell division"/>
    <property type="evidence" value="ECO:0007669"/>
    <property type="project" value="UniProtKB-KW"/>
</dbReference>
<dbReference type="Gene3D" id="3.40.50.1440">
    <property type="entry name" value="Tubulin/FtsZ, GTPase domain"/>
    <property type="match status" value="1"/>
</dbReference>
<dbReference type="InterPro" id="IPR024757">
    <property type="entry name" value="FtsZ_C"/>
</dbReference>
<dbReference type="CDD" id="cd02201">
    <property type="entry name" value="FtsZ_type1"/>
    <property type="match status" value="1"/>
</dbReference>
<evidence type="ECO:0000256" key="1">
    <source>
        <dbReference type="ARBA" id="ARBA00009690"/>
    </source>
</evidence>
<keyword evidence="4" id="KW-0717">Septation</keyword>
<feature type="binding site" evidence="4">
    <location>
        <begin position="118"/>
        <end position="120"/>
    </location>
    <ligand>
        <name>GTP</name>
        <dbReference type="ChEBI" id="CHEBI:37565"/>
    </ligand>
</feature>
<feature type="domain" description="Tubulin/FtsZ GTPase" evidence="6">
    <location>
        <begin position="26"/>
        <end position="214"/>
    </location>
</feature>
<dbReference type="Pfam" id="PF00091">
    <property type="entry name" value="Tubulin"/>
    <property type="match status" value="1"/>
</dbReference>
<name>A0ABV4CW44_9BACT</name>
<dbReference type="HAMAP" id="MF_00909">
    <property type="entry name" value="FtsZ"/>
    <property type="match status" value="1"/>
</dbReference>
<gene>
    <name evidence="4 8" type="primary">ftsZ</name>
    <name evidence="8" type="ORF">AAK873_08235</name>
</gene>